<evidence type="ECO:0000256" key="1">
    <source>
        <dbReference type="SAM" id="Phobius"/>
    </source>
</evidence>
<protein>
    <submittedName>
        <fullName evidence="3">Uncharacterized protein</fullName>
    </submittedName>
</protein>
<proteinExistence type="predicted"/>
<accession>A0AAE0S0G2</accession>
<keyword evidence="1" id="KW-0812">Transmembrane</keyword>
<dbReference type="AlphaFoldDB" id="A0AAE0S0G2"/>
<feature type="transmembrane region" description="Helical" evidence="1">
    <location>
        <begin position="63"/>
        <end position="83"/>
    </location>
</feature>
<evidence type="ECO:0000256" key="2">
    <source>
        <dbReference type="SAM" id="SignalP"/>
    </source>
</evidence>
<feature type="signal peptide" evidence="2">
    <location>
        <begin position="1"/>
        <end position="20"/>
    </location>
</feature>
<gene>
    <name evidence="3" type="ORF">CHS0354_005659</name>
</gene>
<dbReference type="Proteomes" id="UP001195483">
    <property type="component" value="Unassembled WGS sequence"/>
</dbReference>
<keyword evidence="1" id="KW-0472">Membrane</keyword>
<reference evidence="3" key="2">
    <citation type="journal article" date="2021" name="Genome Biol. Evol.">
        <title>Developing a high-quality reference genome for a parasitic bivalve with doubly uniparental inheritance (Bivalvia: Unionida).</title>
        <authorList>
            <person name="Smith C.H."/>
        </authorList>
    </citation>
    <scope>NUCLEOTIDE SEQUENCE</scope>
    <source>
        <strain evidence="3">CHS0354</strain>
        <tissue evidence="3">Mantle</tissue>
    </source>
</reference>
<comment type="caution">
    <text evidence="3">The sequence shown here is derived from an EMBL/GenBank/DDBJ whole genome shotgun (WGS) entry which is preliminary data.</text>
</comment>
<evidence type="ECO:0000313" key="3">
    <source>
        <dbReference type="EMBL" id="KAK3583017.1"/>
    </source>
</evidence>
<reference evidence="3" key="3">
    <citation type="submission" date="2023-05" db="EMBL/GenBank/DDBJ databases">
        <authorList>
            <person name="Smith C.H."/>
        </authorList>
    </citation>
    <scope>NUCLEOTIDE SEQUENCE</scope>
    <source>
        <strain evidence="3">CHS0354</strain>
        <tissue evidence="3">Mantle</tissue>
    </source>
</reference>
<evidence type="ECO:0000313" key="4">
    <source>
        <dbReference type="Proteomes" id="UP001195483"/>
    </source>
</evidence>
<reference evidence="3" key="1">
    <citation type="journal article" date="2021" name="Genome Biol. Evol.">
        <title>A High-Quality Reference Genome for a Parasitic Bivalve with Doubly Uniparental Inheritance (Bivalvia: Unionida).</title>
        <authorList>
            <person name="Smith C.H."/>
        </authorList>
    </citation>
    <scope>NUCLEOTIDE SEQUENCE</scope>
    <source>
        <strain evidence="3">CHS0354</strain>
    </source>
</reference>
<name>A0AAE0S0G2_9BIVA</name>
<keyword evidence="2" id="KW-0732">Signal</keyword>
<feature type="chain" id="PRO_5041920843" evidence="2">
    <location>
        <begin position="21"/>
        <end position="85"/>
    </location>
</feature>
<keyword evidence="4" id="KW-1185">Reference proteome</keyword>
<keyword evidence="1" id="KW-1133">Transmembrane helix</keyword>
<organism evidence="3 4">
    <name type="scientific">Potamilus streckersoni</name>
    <dbReference type="NCBI Taxonomy" id="2493646"/>
    <lineage>
        <taxon>Eukaryota</taxon>
        <taxon>Metazoa</taxon>
        <taxon>Spiralia</taxon>
        <taxon>Lophotrochozoa</taxon>
        <taxon>Mollusca</taxon>
        <taxon>Bivalvia</taxon>
        <taxon>Autobranchia</taxon>
        <taxon>Heteroconchia</taxon>
        <taxon>Palaeoheterodonta</taxon>
        <taxon>Unionida</taxon>
        <taxon>Unionoidea</taxon>
        <taxon>Unionidae</taxon>
        <taxon>Ambleminae</taxon>
        <taxon>Lampsilini</taxon>
        <taxon>Potamilus</taxon>
    </lineage>
</organism>
<dbReference type="EMBL" id="JAEAOA010000398">
    <property type="protein sequence ID" value="KAK3583017.1"/>
    <property type="molecule type" value="Genomic_DNA"/>
</dbReference>
<sequence>MAFFLLTFCYLTIDVYKVWSGVPFLYPGMNAIVLYLGHELLHQCFPISWKIAAHHADNLAMDLWGATFWVIVAYILYYNQVFVSV</sequence>